<keyword evidence="16" id="KW-1185">Reference proteome</keyword>
<keyword evidence="2" id="KW-0813">Transport</keyword>
<comment type="subcellular location">
    <subcellularLocation>
        <location evidence="1">Cell membrane</location>
        <topology evidence="1">Multi-pass membrane protein</topology>
    </subcellularLocation>
</comment>
<dbReference type="PANTHER" id="PTHR42643">
    <property type="entry name" value="IONOTROPIC RECEPTOR 20A-RELATED"/>
    <property type="match status" value="1"/>
</dbReference>
<keyword evidence="11" id="KW-0407">Ion channel</keyword>
<evidence type="ECO:0000256" key="11">
    <source>
        <dbReference type="ARBA" id="ARBA00023303"/>
    </source>
</evidence>
<dbReference type="Gene3D" id="1.10.287.70">
    <property type="match status" value="1"/>
</dbReference>
<name>A0A834VFQ8_SARSC</name>
<evidence type="ECO:0000256" key="2">
    <source>
        <dbReference type="ARBA" id="ARBA00022448"/>
    </source>
</evidence>
<evidence type="ECO:0000259" key="13">
    <source>
        <dbReference type="Pfam" id="PF10613"/>
    </source>
</evidence>
<dbReference type="SUPFAM" id="SSF53850">
    <property type="entry name" value="Periplasmic binding protein-like II"/>
    <property type="match status" value="1"/>
</dbReference>
<dbReference type="Gene3D" id="3.40.190.10">
    <property type="entry name" value="Periplasmic binding protein-like II"/>
    <property type="match status" value="1"/>
</dbReference>
<sequence length="421" mass="49374">MRLNLQNETLRIGINVYPPFTFLNYDDKRDHWIVTGGFEYKIVQVMQKYFNFSIEIHNFNRTWGSRSSKGVWDGLIGGLVDQNIDLAVGGITMNAERFDTVKFLPPHTYSSLSYATPIWKPIQNYHRLASKPFESTIWYLFIASLVICSLFNVIYNKHHRRLNLVWLSVVILFRQHWHKLNSKENNYPSFNLWFMIWNFGAFILTTAYATRLYSLLTIPNHPEIINTASELMDAVVKKNYHVVMIRNSVHTENIKNRDDLMFRELRKSLIVVTSEFEAFEMVQHSEPGRAVTFISLHENLQSIMSLLGAENINLPSNNFESSIVVDILAIPTRKNFPHFHRFNNFMTSIVRSGLLAFWKEKQFHNLAKYQYTNSPTIDFVSFNLKHLQSIFVIYLNSTLISILVFLMEIIWNNCGTYFRIN</sequence>
<keyword evidence="5 12" id="KW-1133">Transmembrane helix</keyword>
<keyword evidence="4 12" id="KW-0812">Transmembrane</keyword>
<evidence type="ECO:0000313" key="16">
    <source>
        <dbReference type="Proteomes" id="UP000070412"/>
    </source>
</evidence>
<feature type="domain" description="Ionotropic glutamate receptor L-glutamate and glycine-binding" evidence="13">
    <location>
        <begin position="9"/>
        <end position="113"/>
    </location>
</feature>
<feature type="transmembrane region" description="Helical" evidence="12">
    <location>
        <begin position="190"/>
        <end position="209"/>
    </location>
</feature>
<reference evidence="15" key="3">
    <citation type="submission" date="2022-06" db="UniProtKB">
        <authorList>
            <consortium name="EnsemblMetazoa"/>
        </authorList>
    </citation>
    <scope>IDENTIFICATION</scope>
</reference>
<proteinExistence type="predicted"/>
<dbReference type="Pfam" id="PF10613">
    <property type="entry name" value="Lig_chan-Glu_bd"/>
    <property type="match status" value="1"/>
</dbReference>
<dbReference type="InterPro" id="IPR019594">
    <property type="entry name" value="Glu/Gly-bd"/>
</dbReference>
<feature type="transmembrane region" description="Helical" evidence="12">
    <location>
        <begin position="162"/>
        <end position="178"/>
    </location>
</feature>
<keyword evidence="8" id="KW-0675">Receptor</keyword>
<dbReference type="OrthoDB" id="6501534at2759"/>
<accession>A0A834VFQ8</accession>
<keyword evidence="9" id="KW-0325">Glycoprotein</keyword>
<evidence type="ECO:0000256" key="7">
    <source>
        <dbReference type="ARBA" id="ARBA00023136"/>
    </source>
</evidence>
<dbReference type="GO" id="GO:0005886">
    <property type="term" value="C:plasma membrane"/>
    <property type="evidence" value="ECO:0007669"/>
    <property type="project" value="UniProtKB-SubCell"/>
</dbReference>
<feature type="transmembrane region" description="Helical" evidence="12">
    <location>
        <begin position="391"/>
        <end position="411"/>
    </location>
</feature>
<organism evidence="14">
    <name type="scientific">Sarcoptes scabiei</name>
    <name type="common">Itch mite</name>
    <name type="synonym">Acarus scabiei</name>
    <dbReference type="NCBI Taxonomy" id="52283"/>
    <lineage>
        <taxon>Eukaryota</taxon>
        <taxon>Metazoa</taxon>
        <taxon>Ecdysozoa</taxon>
        <taxon>Arthropoda</taxon>
        <taxon>Chelicerata</taxon>
        <taxon>Arachnida</taxon>
        <taxon>Acari</taxon>
        <taxon>Acariformes</taxon>
        <taxon>Sarcoptiformes</taxon>
        <taxon>Astigmata</taxon>
        <taxon>Psoroptidia</taxon>
        <taxon>Sarcoptoidea</taxon>
        <taxon>Sarcoptidae</taxon>
        <taxon>Sarcoptinae</taxon>
        <taxon>Sarcoptes</taxon>
    </lineage>
</organism>
<evidence type="ECO:0000256" key="12">
    <source>
        <dbReference type="SAM" id="Phobius"/>
    </source>
</evidence>
<dbReference type="EMBL" id="WVUK01000050">
    <property type="protein sequence ID" value="KAF7495196.1"/>
    <property type="molecule type" value="Genomic_DNA"/>
</dbReference>
<evidence type="ECO:0000256" key="4">
    <source>
        <dbReference type="ARBA" id="ARBA00022692"/>
    </source>
</evidence>
<keyword evidence="3" id="KW-1003">Cell membrane</keyword>
<keyword evidence="10" id="KW-1071">Ligand-gated ion channel</keyword>
<evidence type="ECO:0000256" key="10">
    <source>
        <dbReference type="ARBA" id="ARBA00023286"/>
    </source>
</evidence>
<dbReference type="AlphaFoldDB" id="A0A834VFQ8"/>
<evidence type="ECO:0000256" key="1">
    <source>
        <dbReference type="ARBA" id="ARBA00004651"/>
    </source>
</evidence>
<dbReference type="EnsemblMetazoa" id="SSS_8s_mrna">
    <property type="protein sequence ID" value="KAF7495196.1"/>
    <property type="gene ID" value="SSS_8"/>
</dbReference>
<dbReference type="OMA" id="WICIAIS"/>
<evidence type="ECO:0000313" key="15">
    <source>
        <dbReference type="EnsemblMetazoa" id="KAF7495196.1"/>
    </source>
</evidence>
<dbReference type="InterPro" id="IPR052192">
    <property type="entry name" value="Insect_Ionotropic_Sensory_Rcpt"/>
</dbReference>
<dbReference type="Proteomes" id="UP000070412">
    <property type="component" value="Unassembled WGS sequence"/>
</dbReference>
<evidence type="ECO:0000256" key="6">
    <source>
        <dbReference type="ARBA" id="ARBA00023065"/>
    </source>
</evidence>
<dbReference type="GO" id="GO:0015276">
    <property type="term" value="F:ligand-gated monoatomic ion channel activity"/>
    <property type="evidence" value="ECO:0007669"/>
    <property type="project" value="InterPro"/>
</dbReference>
<keyword evidence="7 12" id="KW-0472">Membrane</keyword>
<evidence type="ECO:0000256" key="5">
    <source>
        <dbReference type="ARBA" id="ARBA00022989"/>
    </source>
</evidence>
<evidence type="ECO:0000256" key="3">
    <source>
        <dbReference type="ARBA" id="ARBA00022475"/>
    </source>
</evidence>
<evidence type="ECO:0000313" key="14">
    <source>
        <dbReference type="EMBL" id="KAF7495196.1"/>
    </source>
</evidence>
<reference evidence="14" key="2">
    <citation type="submission" date="2020-01" db="EMBL/GenBank/DDBJ databases">
        <authorList>
            <person name="Korhonen P.K.K."/>
            <person name="Guangxu M.G."/>
            <person name="Wang T.W."/>
            <person name="Stroehlein A.J.S."/>
            <person name="Young N.D."/>
            <person name="Ang C.-S.A."/>
            <person name="Fernando D.W.F."/>
            <person name="Lu H.L."/>
            <person name="Taylor S.T."/>
            <person name="Ehtesham M.E.M."/>
            <person name="Najaraj S.H.N."/>
            <person name="Harsha G.H.G."/>
            <person name="Madugundu A.M."/>
            <person name="Renuse S.R."/>
            <person name="Holt D.H."/>
            <person name="Pandey A.P."/>
            <person name="Papenfuss A.P."/>
            <person name="Gasser R.B.G."/>
            <person name="Fischer K.F."/>
        </authorList>
    </citation>
    <scope>NUCLEOTIDE SEQUENCE</scope>
    <source>
        <strain evidence="14">SSS_KF_BRIS2020</strain>
    </source>
</reference>
<gene>
    <name evidence="14" type="ORF">SSS_8</name>
</gene>
<keyword evidence="6" id="KW-0406">Ion transport</keyword>
<feature type="transmembrane region" description="Helical" evidence="12">
    <location>
        <begin position="137"/>
        <end position="155"/>
    </location>
</feature>
<reference evidence="16" key="1">
    <citation type="journal article" date="2020" name="PLoS Negl. Trop. Dis.">
        <title>High-quality nuclear genome for Sarcoptes scabiei-A critical resource for a neglected parasite.</title>
        <authorList>
            <person name="Korhonen P.K."/>
            <person name="Gasser R.B."/>
            <person name="Ma G."/>
            <person name="Wang T."/>
            <person name="Stroehlein A.J."/>
            <person name="Young N.D."/>
            <person name="Ang C.S."/>
            <person name="Fernando D.D."/>
            <person name="Lu H.C."/>
            <person name="Taylor S."/>
            <person name="Reynolds S.L."/>
            <person name="Mofiz E."/>
            <person name="Najaraj S.H."/>
            <person name="Gowda H."/>
            <person name="Madugundu A."/>
            <person name="Renuse S."/>
            <person name="Holt D."/>
            <person name="Pandey A."/>
            <person name="Papenfuss A.T."/>
            <person name="Fischer K."/>
        </authorList>
    </citation>
    <scope>NUCLEOTIDE SEQUENCE [LARGE SCALE GENOMIC DNA]</scope>
</reference>
<protein>
    <recommendedName>
        <fullName evidence="13">Ionotropic glutamate receptor L-glutamate and glycine-binding domain-containing protein</fullName>
    </recommendedName>
</protein>
<evidence type="ECO:0000256" key="8">
    <source>
        <dbReference type="ARBA" id="ARBA00023170"/>
    </source>
</evidence>
<evidence type="ECO:0000256" key="9">
    <source>
        <dbReference type="ARBA" id="ARBA00023180"/>
    </source>
</evidence>
<dbReference type="PANTHER" id="PTHR42643:SF39">
    <property type="entry name" value="IONOTROPIC RECEPTOR 56A-RELATED"/>
    <property type="match status" value="1"/>
</dbReference>